<protein>
    <submittedName>
        <fullName evidence="9">MFS transporter</fullName>
    </submittedName>
</protein>
<keyword evidence="3" id="KW-1003">Cell membrane</keyword>
<dbReference type="SUPFAM" id="SSF103473">
    <property type="entry name" value="MFS general substrate transporter"/>
    <property type="match status" value="1"/>
</dbReference>
<dbReference type="Pfam" id="PF07690">
    <property type="entry name" value="MFS_1"/>
    <property type="match status" value="1"/>
</dbReference>
<evidence type="ECO:0000256" key="5">
    <source>
        <dbReference type="ARBA" id="ARBA00022989"/>
    </source>
</evidence>
<dbReference type="GO" id="GO:0022857">
    <property type="term" value="F:transmembrane transporter activity"/>
    <property type="evidence" value="ECO:0007669"/>
    <property type="project" value="InterPro"/>
</dbReference>
<feature type="transmembrane region" description="Helical" evidence="7">
    <location>
        <begin position="76"/>
        <end position="93"/>
    </location>
</feature>
<dbReference type="Gene3D" id="1.20.1250.20">
    <property type="entry name" value="MFS general substrate transporter like domains"/>
    <property type="match status" value="1"/>
</dbReference>
<dbReference type="OrthoDB" id="9764259at2"/>
<reference evidence="9 10" key="1">
    <citation type="submission" date="2018-04" db="EMBL/GenBank/DDBJ databases">
        <title>Novel species isolated from glacier.</title>
        <authorList>
            <person name="Liu Q."/>
            <person name="Xin Y.-H."/>
        </authorList>
    </citation>
    <scope>NUCLEOTIDE SEQUENCE [LARGE SCALE GENOMIC DNA]</scope>
    <source>
        <strain evidence="9 10">GT1R17</strain>
    </source>
</reference>
<name>A0A2T5MJF4_9GAMM</name>
<organism evidence="9 10">
    <name type="scientific">Stenotrophobium rhamnosiphilum</name>
    <dbReference type="NCBI Taxonomy" id="2029166"/>
    <lineage>
        <taxon>Bacteria</taxon>
        <taxon>Pseudomonadati</taxon>
        <taxon>Pseudomonadota</taxon>
        <taxon>Gammaproteobacteria</taxon>
        <taxon>Nevskiales</taxon>
        <taxon>Nevskiaceae</taxon>
        <taxon>Stenotrophobium</taxon>
    </lineage>
</organism>
<feature type="transmembrane region" description="Helical" evidence="7">
    <location>
        <begin position="163"/>
        <end position="182"/>
    </location>
</feature>
<keyword evidence="2" id="KW-0813">Transport</keyword>
<keyword evidence="5 7" id="KW-1133">Transmembrane helix</keyword>
<comment type="caution">
    <text evidence="9">The sequence shown here is derived from an EMBL/GenBank/DDBJ whole genome shotgun (WGS) entry which is preliminary data.</text>
</comment>
<dbReference type="PROSITE" id="PS00216">
    <property type="entry name" value="SUGAR_TRANSPORT_1"/>
    <property type="match status" value="1"/>
</dbReference>
<proteinExistence type="predicted"/>
<feature type="transmembrane region" description="Helical" evidence="7">
    <location>
        <begin position="329"/>
        <end position="352"/>
    </location>
</feature>
<gene>
    <name evidence="9" type="ORF">CJD38_00715</name>
</gene>
<dbReference type="InterPro" id="IPR020846">
    <property type="entry name" value="MFS_dom"/>
</dbReference>
<comment type="subcellular location">
    <subcellularLocation>
        <location evidence="1">Cell membrane</location>
        <topology evidence="1">Multi-pass membrane protein</topology>
    </subcellularLocation>
</comment>
<evidence type="ECO:0000313" key="10">
    <source>
        <dbReference type="Proteomes" id="UP000244248"/>
    </source>
</evidence>
<evidence type="ECO:0000256" key="1">
    <source>
        <dbReference type="ARBA" id="ARBA00004651"/>
    </source>
</evidence>
<sequence>MNSLEWRATLTLGAIYALRMLGVFMILPVFELYAHDLSGHPSPQTIAFALTVSGLTQALFQIPLGRLSDRIGRRPVIAIGMTVFAVGSLVAGLSDRIEIIALGRALQGAGAISSAVTALLSDVTRVEVRTTAMAVMGAGMGFAFVLALILGPVADGLIGVPGIFQMTAVLALLSLPLIWWAAPNPEVTATRTNRAGGFGGAFQDKELLRLNGGIMILHAIVPCVFMAVPSLIEQQFGWPAPQHWKIYLPVLVGTLIFALPLMRQADRGSARELMLGAIITLGLGLFIAGNWSGPVGLIGGLALFFLAFNLLEGLLPSRVSRQAPPDQKGAALGVYATAQFLGQPLGGALGGWTLAHHGAAAVLAVAAALPVIWLVIAYGMQSSLPAQIEN</sequence>
<feature type="transmembrane region" description="Helical" evidence="7">
    <location>
        <begin position="46"/>
        <end position="64"/>
    </location>
</feature>
<dbReference type="CDD" id="cd17472">
    <property type="entry name" value="MFS_YajR_like"/>
    <property type="match status" value="1"/>
</dbReference>
<feature type="transmembrane region" description="Helical" evidence="7">
    <location>
        <begin position="297"/>
        <end position="317"/>
    </location>
</feature>
<feature type="transmembrane region" description="Helical" evidence="7">
    <location>
        <begin position="212"/>
        <end position="232"/>
    </location>
</feature>
<evidence type="ECO:0000256" key="2">
    <source>
        <dbReference type="ARBA" id="ARBA00022448"/>
    </source>
</evidence>
<dbReference type="InterPro" id="IPR011701">
    <property type="entry name" value="MFS"/>
</dbReference>
<evidence type="ECO:0000313" key="9">
    <source>
        <dbReference type="EMBL" id="PTU32679.1"/>
    </source>
</evidence>
<feature type="transmembrane region" description="Helical" evidence="7">
    <location>
        <begin position="244"/>
        <end position="261"/>
    </location>
</feature>
<feature type="transmembrane region" description="Helical" evidence="7">
    <location>
        <begin position="99"/>
        <end position="120"/>
    </location>
</feature>
<dbReference type="EMBL" id="QANS01000001">
    <property type="protein sequence ID" value="PTU32679.1"/>
    <property type="molecule type" value="Genomic_DNA"/>
</dbReference>
<dbReference type="InterPro" id="IPR050171">
    <property type="entry name" value="MFS_Transporters"/>
</dbReference>
<evidence type="ECO:0000256" key="6">
    <source>
        <dbReference type="ARBA" id="ARBA00023136"/>
    </source>
</evidence>
<feature type="transmembrane region" description="Helical" evidence="7">
    <location>
        <begin position="273"/>
        <end position="291"/>
    </location>
</feature>
<evidence type="ECO:0000259" key="8">
    <source>
        <dbReference type="PROSITE" id="PS50850"/>
    </source>
</evidence>
<dbReference type="PANTHER" id="PTHR23517">
    <property type="entry name" value="RESISTANCE PROTEIN MDTM, PUTATIVE-RELATED-RELATED"/>
    <property type="match status" value="1"/>
</dbReference>
<dbReference type="RefSeq" id="WP_107938388.1">
    <property type="nucleotide sequence ID" value="NZ_QANS01000001.1"/>
</dbReference>
<feature type="transmembrane region" description="Helical" evidence="7">
    <location>
        <begin position="12"/>
        <end position="34"/>
    </location>
</feature>
<evidence type="ECO:0000256" key="4">
    <source>
        <dbReference type="ARBA" id="ARBA00022692"/>
    </source>
</evidence>
<dbReference type="AlphaFoldDB" id="A0A2T5MJF4"/>
<accession>A0A2T5MJF4</accession>
<dbReference type="InterPro" id="IPR036259">
    <property type="entry name" value="MFS_trans_sf"/>
</dbReference>
<dbReference type="PANTHER" id="PTHR23517:SF2">
    <property type="entry name" value="MULTIDRUG RESISTANCE PROTEIN MDTH"/>
    <property type="match status" value="1"/>
</dbReference>
<dbReference type="PROSITE" id="PS50850">
    <property type="entry name" value="MFS"/>
    <property type="match status" value="1"/>
</dbReference>
<dbReference type="GO" id="GO:0005886">
    <property type="term" value="C:plasma membrane"/>
    <property type="evidence" value="ECO:0007669"/>
    <property type="project" value="UniProtKB-SubCell"/>
</dbReference>
<keyword evidence="6 7" id="KW-0472">Membrane</keyword>
<dbReference type="InterPro" id="IPR005829">
    <property type="entry name" value="Sugar_transporter_CS"/>
</dbReference>
<evidence type="ECO:0000256" key="3">
    <source>
        <dbReference type="ARBA" id="ARBA00022475"/>
    </source>
</evidence>
<keyword evidence="10" id="KW-1185">Reference proteome</keyword>
<feature type="transmembrane region" description="Helical" evidence="7">
    <location>
        <begin position="132"/>
        <end position="151"/>
    </location>
</feature>
<feature type="domain" description="Major facilitator superfamily (MFS) profile" evidence="8">
    <location>
        <begin position="8"/>
        <end position="385"/>
    </location>
</feature>
<feature type="transmembrane region" description="Helical" evidence="7">
    <location>
        <begin position="358"/>
        <end position="380"/>
    </location>
</feature>
<keyword evidence="4 7" id="KW-0812">Transmembrane</keyword>
<dbReference type="Proteomes" id="UP000244248">
    <property type="component" value="Unassembled WGS sequence"/>
</dbReference>
<evidence type="ECO:0000256" key="7">
    <source>
        <dbReference type="SAM" id="Phobius"/>
    </source>
</evidence>